<evidence type="ECO:0000313" key="5">
    <source>
        <dbReference type="Proteomes" id="UP000660262"/>
    </source>
</evidence>
<dbReference type="SUPFAM" id="SSF48403">
    <property type="entry name" value="Ankyrin repeat"/>
    <property type="match status" value="1"/>
</dbReference>
<keyword evidence="5" id="KW-1185">Reference proteome</keyword>
<dbReference type="PANTHER" id="PTHR24119:SF0">
    <property type="entry name" value="ACYL-COA-BINDING DOMAIN-CONTAINING PROTEIN 6"/>
    <property type="match status" value="1"/>
</dbReference>
<name>A0A830HYF6_9CHLO</name>
<sequence>MTLPRHDPLLRKKRVRTNPEFKPRIRRRPFSSLEEQLRRLQATDRSTTAEQAEIMAQKDAIVQSMQQRIATLEQELQDAEDELESRDSQMERAQMMADLMENMRGPDQDGDGAGGGGAGGGGGTPHPLFSKIRNGRVDEVESNLRDGTFPQDARDQFGNTMLIVACQNNRKRIAKMALRYGVNPNATNLQGKTALHYCREYGYDDLGDYLLSKGAHDMRY</sequence>
<feature type="coiled-coil region" evidence="2">
    <location>
        <begin position="55"/>
        <end position="96"/>
    </location>
</feature>
<comment type="caution">
    <text evidence="4">The sequence shown here is derived from an EMBL/GenBank/DDBJ whole genome shotgun (WGS) entry which is preliminary data.</text>
</comment>
<dbReference type="Pfam" id="PF12796">
    <property type="entry name" value="Ank_2"/>
    <property type="match status" value="1"/>
</dbReference>
<dbReference type="Proteomes" id="UP000660262">
    <property type="component" value="Unassembled WGS sequence"/>
</dbReference>
<dbReference type="PANTHER" id="PTHR24119">
    <property type="entry name" value="ACYL-COA-BINDING DOMAIN-CONTAINING PROTEIN 6"/>
    <property type="match status" value="1"/>
</dbReference>
<dbReference type="Gene3D" id="1.25.40.20">
    <property type="entry name" value="Ankyrin repeat-containing domain"/>
    <property type="match status" value="1"/>
</dbReference>
<gene>
    <name evidence="4" type="ORF">PPROV_001122400</name>
</gene>
<dbReference type="EMBL" id="BNJQ01000042">
    <property type="protein sequence ID" value="GHP12496.1"/>
    <property type="molecule type" value="Genomic_DNA"/>
</dbReference>
<reference evidence="4" key="1">
    <citation type="submission" date="2020-10" db="EMBL/GenBank/DDBJ databases">
        <title>Unveiling of a novel bifunctional photoreceptor, Dualchrome1, isolated from a cosmopolitan green alga.</title>
        <authorList>
            <person name="Suzuki S."/>
            <person name="Kawachi M."/>
        </authorList>
    </citation>
    <scope>NUCLEOTIDE SEQUENCE</scope>
    <source>
        <strain evidence="4">NIES 2893</strain>
    </source>
</reference>
<organism evidence="4 5">
    <name type="scientific">Pycnococcus provasolii</name>
    <dbReference type="NCBI Taxonomy" id="41880"/>
    <lineage>
        <taxon>Eukaryota</taxon>
        <taxon>Viridiplantae</taxon>
        <taxon>Chlorophyta</taxon>
        <taxon>Pseudoscourfieldiophyceae</taxon>
        <taxon>Pseudoscourfieldiales</taxon>
        <taxon>Pycnococcaceae</taxon>
        <taxon>Pycnococcus</taxon>
    </lineage>
</organism>
<evidence type="ECO:0000256" key="2">
    <source>
        <dbReference type="SAM" id="Coils"/>
    </source>
</evidence>
<feature type="region of interest" description="Disordered" evidence="3">
    <location>
        <begin position="105"/>
        <end position="125"/>
    </location>
</feature>
<evidence type="ECO:0000256" key="3">
    <source>
        <dbReference type="SAM" id="MobiDB-lite"/>
    </source>
</evidence>
<evidence type="ECO:0000256" key="1">
    <source>
        <dbReference type="ARBA" id="ARBA00023121"/>
    </source>
</evidence>
<feature type="compositionally biased region" description="Gly residues" evidence="3">
    <location>
        <begin position="111"/>
        <end position="124"/>
    </location>
</feature>
<dbReference type="SMART" id="SM00248">
    <property type="entry name" value="ANK"/>
    <property type="match status" value="2"/>
</dbReference>
<keyword evidence="1" id="KW-0446">Lipid-binding</keyword>
<proteinExistence type="predicted"/>
<dbReference type="OrthoDB" id="498523at2759"/>
<evidence type="ECO:0000313" key="4">
    <source>
        <dbReference type="EMBL" id="GHP12496.1"/>
    </source>
</evidence>
<dbReference type="InterPro" id="IPR002110">
    <property type="entry name" value="Ankyrin_rpt"/>
</dbReference>
<protein>
    <submittedName>
        <fullName evidence="4">Uncharacterized protein</fullName>
    </submittedName>
</protein>
<dbReference type="InterPro" id="IPR036770">
    <property type="entry name" value="Ankyrin_rpt-contain_sf"/>
</dbReference>
<keyword evidence="2" id="KW-0175">Coiled coil</keyword>
<dbReference type="AlphaFoldDB" id="A0A830HYF6"/>
<dbReference type="GO" id="GO:0000062">
    <property type="term" value="F:fatty-acyl-CoA binding"/>
    <property type="evidence" value="ECO:0007669"/>
    <property type="project" value="TreeGrafter"/>
</dbReference>
<accession>A0A830HYF6</accession>